<dbReference type="AlphaFoldDB" id="M2Z6R1"/>
<reference evidence="2 3" key="1">
    <citation type="journal article" date="2012" name="PLoS Pathog.">
        <title>Diverse lifestyles and strategies of plant pathogenesis encoded in the genomes of eighteen Dothideomycetes fungi.</title>
        <authorList>
            <person name="Ohm R.A."/>
            <person name="Feau N."/>
            <person name="Henrissat B."/>
            <person name="Schoch C.L."/>
            <person name="Horwitz B.A."/>
            <person name="Barry K.W."/>
            <person name="Condon B.J."/>
            <person name="Copeland A.C."/>
            <person name="Dhillon B."/>
            <person name="Glaser F."/>
            <person name="Hesse C.N."/>
            <person name="Kosti I."/>
            <person name="LaButti K."/>
            <person name="Lindquist E.A."/>
            <person name="Lucas S."/>
            <person name="Salamov A.A."/>
            <person name="Bradshaw R.E."/>
            <person name="Ciuffetti L."/>
            <person name="Hamelin R.C."/>
            <person name="Kema G.H.J."/>
            <person name="Lawrence C."/>
            <person name="Scott J.A."/>
            <person name="Spatafora J.W."/>
            <person name="Turgeon B.G."/>
            <person name="de Wit P.J.G.M."/>
            <person name="Zhong S."/>
            <person name="Goodwin S.B."/>
            <person name="Grigoriev I.V."/>
        </authorList>
    </citation>
    <scope>NUCLEOTIDE SEQUENCE [LARGE SCALE GENOMIC DNA]</scope>
    <source>
        <strain evidence="2 3">CIRAD86</strain>
    </source>
</reference>
<dbReference type="Proteomes" id="UP000016932">
    <property type="component" value="Unassembled WGS sequence"/>
</dbReference>
<dbReference type="VEuPathDB" id="FungiDB:MYCFIDRAFT_193767"/>
<feature type="compositionally biased region" description="Low complexity" evidence="1">
    <location>
        <begin position="46"/>
        <end position="60"/>
    </location>
</feature>
<dbReference type="EMBL" id="KB446556">
    <property type="protein sequence ID" value="EME85465.1"/>
    <property type="molecule type" value="Genomic_DNA"/>
</dbReference>
<evidence type="ECO:0000313" key="3">
    <source>
        <dbReference type="Proteomes" id="UP000016932"/>
    </source>
</evidence>
<sequence>MATAATSVLEDTTNESTKAVHRWCSKSKTQTPTSKMSAPLAERTNTRSTFTTTTNGSTTFLPELYSTPPMPTFQKPNMETPTPLKKGKDRVENTPTRPYIPRRPVGDLGAQSRAAAPRSRAFYTTTPLIDRVQETPPLPSAWVRDHDRAICILDARNYTLPAIVAKIRRTFPQIRGTLTPAMIDKRLRQLDQDVYINYWSVGLAKSDERDKERSRKLMMSPVNEAGKDDSKALLENDDTFRLDKSDMAALRVIAHDQWL</sequence>
<evidence type="ECO:0000256" key="1">
    <source>
        <dbReference type="SAM" id="MobiDB-lite"/>
    </source>
</evidence>
<feature type="compositionally biased region" description="Polar residues" evidence="1">
    <location>
        <begin position="26"/>
        <end position="36"/>
    </location>
</feature>
<proteinExistence type="predicted"/>
<dbReference type="KEGG" id="pfj:MYCFIDRAFT_193767"/>
<dbReference type="OrthoDB" id="5383839at2759"/>
<organism evidence="2 3">
    <name type="scientific">Pseudocercospora fijiensis (strain CIRAD86)</name>
    <name type="common">Black leaf streak disease fungus</name>
    <name type="synonym">Mycosphaerella fijiensis</name>
    <dbReference type="NCBI Taxonomy" id="383855"/>
    <lineage>
        <taxon>Eukaryota</taxon>
        <taxon>Fungi</taxon>
        <taxon>Dikarya</taxon>
        <taxon>Ascomycota</taxon>
        <taxon>Pezizomycotina</taxon>
        <taxon>Dothideomycetes</taxon>
        <taxon>Dothideomycetidae</taxon>
        <taxon>Mycosphaerellales</taxon>
        <taxon>Mycosphaerellaceae</taxon>
        <taxon>Pseudocercospora</taxon>
    </lineage>
</organism>
<dbReference type="HOGENOM" id="CLU_080514_0_0_1"/>
<gene>
    <name evidence="2" type="ORF">MYCFIDRAFT_193767</name>
</gene>
<accession>M2Z6R1</accession>
<feature type="region of interest" description="Disordered" evidence="1">
    <location>
        <begin position="1"/>
        <end position="117"/>
    </location>
</feature>
<keyword evidence="3" id="KW-1185">Reference proteome</keyword>
<name>M2Z6R1_PSEFD</name>
<dbReference type="RefSeq" id="XP_007923064.1">
    <property type="nucleotide sequence ID" value="XM_007924873.1"/>
</dbReference>
<dbReference type="eggNOG" id="ENOG502TE07">
    <property type="taxonomic scope" value="Eukaryota"/>
</dbReference>
<dbReference type="GeneID" id="19335348"/>
<feature type="compositionally biased region" description="Polar residues" evidence="1">
    <location>
        <begin position="1"/>
        <end position="17"/>
    </location>
</feature>
<protein>
    <submittedName>
        <fullName evidence="2">Uncharacterized protein</fullName>
    </submittedName>
</protein>
<evidence type="ECO:0000313" key="2">
    <source>
        <dbReference type="EMBL" id="EME85465.1"/>
    </source>
</evidence>